<comment type="caution">
    <text evidence="1">The sequence shown here is derived from an EMBL/GenBank/DDBJ whole genome shotgun (WGS) entry which is preliminary data.</text>
</comment>
<evidence type="ECO:0000313" key="1">
    <source>
        <dbReference type="EMBL" id="RDU39305.1"/>
    </source>
</evidence>
<dbReference type="RefSeq" id="WP_104272009.1">
    <property type="nucleotide sequence ID" value="NZ_PSSW01000013.1"/>
</dbReference>
<gene>
    <name evidence="1" type="ORF">DXI23_18770</name>
</gene>
<proteinExistence type="predicted"/>
<organism evidence="1 2">
    <name type="scientific">Marinobacter flavimaris</name>
    <dbReference type="NCBI Taxonomy" id="262076"/>
    <lineage>
        <taxon>Bacteria</taxon>
        <taxon>Pseudomonadati</taxon>
        <taxon>Pseudomonadota</taxon>
        <taxon>Gammaproteobacteria</taxon>
        <taxon>Pseudomonadales</taxon>
        <taxon>Marinobacteraceae</taxon>
        <taxon>Marinobacter</taxon>
    </lineage>
</organism>
<protein>
    <submittedName>
        <fullName evidence="1">Uncharacterized protein</fullName>
    </submittedName>
</protein>
<reference evidence="1 2" key="1">
    <citation type="submission" date="2018-08" db="EMBL/GenBank/DDBJ databases">
        <title>Genome sequence of Marinobacter flavimaris KCTC 12185.</title>
        <authorList>
            <person name="Chun J."/>
            <person name="Kim B.-Y."/>
            <person name="Choi S.-B."/>
            <person name="Kwak M.-J."/>
        </authorList>
    </citation>
    <scope>NUCLEOTIDE SEQUENCE [LARGE SCALE GENOMIC DNA]</scope>
    <source>
        <strain evidence="1 2">KCTC 12185</strain>
    </source>
</reference>
<keyword evidence="2" id="KW-1185">Reference proteome</keyword>
<accession>A0A3D8GXZ5</accession>
<dbReference type="EMBL" id="QRDH01000012">
    <property type="protein sequence ID" value="RDU39305.1"/>
    <property type="molecule type" value="Genomic_DNA"/>
</dbReference>
<evidence type="ECO:0000313" key="2">
    <source>
        <dbReference type="Proteomes" id="UP000256431"/>
    </source>
</evidence>
<name>A0A3D8GXZ5_9GAMM</name>
<dbReference type="Proteomes" id="UP000256431">
    <property type="component" value="Unassembled WGS sequence"/>
</dbReference>
<dbReference type="AlphaFoldDB" id="A0A3D8GXZ5"/>
<sequence>MDTEGLSIPEAIRRLFGVDVAKESPLLKNKAMSFVRNKLIAVRKEPKVDRKAVYLKADQGYALHNALILNAVFPNPKDVKRIFEDERYRTDCAAVVGRLLTDRGSVLGEALQSGSSDKMASFLADIARDLRQEWMPNPFQVLPQVALGENTTLLHALLAQAASLEPADSFLLAYMNGDWEAAQKLSSQISSGTPELLAIKTEIDRKLNEAHEFSELLNFFRKK</sequence>